<dbReference type="SUPFAM" id="SSF46689">
    <property type="entry name" value="Homeodomain-like"/>
    <property type="match status" value="1"/>
</dbReference>
<proteinExistence type="predicted"/>
<reference evidence="4 5" key="1">
    <citation type="submission" date="2021-12" db="EMBL/GenBank/DDBJ databases">
        <title>Genome sequence of Acetobacter sicerae DmPark20a_162.</title>
        <authorList>
            <person name="Chaston J.M."/>
        </authorList>
    </citation>
    <scope>NUCLEOTIDE SEQUENCE [LARGE SCALE GENOMIC DNA]</scope>
    <source>
        <strain evidence="4 5">DmPark20a_162</strain>
    </source>
</reference>
<feature type="domain" description="Tc1-like transposase DDE" evidence="1">
    <location>
        <begin position="185"/>
        <end position="320"/>
    </location>
</feature>
<dbReference type="InterPro" id="IPR047655">
    <property type="entry name" value="Transpos_IS630-like"/>
</dbReference>
<dbReference type="Proteomes" id="UP001521074">
    <property type="component" value="Unassembled WGS sequence"/>
</dbReference>
<evidence type="ECO:0000259" key="1">
    <source>
        <dbReference type="Pfam" id="PF13358"/>
    </source>
</evidence>
<evidence type="ECO:0000313" key="5">
    <source>
        <dbReference type="Proteomes" id="UP001521074"/>
    </source>
</evidence>
<name>A0ABS8VVM7_9PROT</name>
<dbReference type="InterPro" id="IPR009057">
    <property type="entry name" value="Homeodomain-like_sf"/>
</dbReference>
<comment type="caution">
    <text evidence="4">The sequence shown here is derived from an EMBL/GenBank/DDBJ whole genome shotgun (WGS) entry which is preliminary data.</text>
</comment>
<dbReference type="InterPro" id="IPR025959">
    <property type="entry name" value="Winged_HTH_dom"/>
</dbReference>
<accession>A0ABS8VVM7</accession>
<dbReference type="RefSeq" id="WP_232878758.1">
    <property type="nucleotide sequence ID" value="NZ_JAJSOJ010000058.1"/>
</dbReference>
<dbReference type="Pfam" id="PF13592">
    <property type="entry name" value="HTH_33"/>
    <property type="match status" value="1"/>
</dbReference>
<dbReference type="Gene3D" id="3.30.420.10">
    <property type="entry name" value="Ribonuclease H-like superfamily/Ribonuclease H"/>
    <property type="match status" value="1"/>
</dbReference>
<organism evidence="4 5">
    <name type="scientific">Acetobacter sicerae</name>
    <dbReference type="NCBI Taxonomy" id="85325"/>
    <lineage>
        <taxon>Bacteria</taxon>
        <taxon>Pseudomonadati</taxon>
        <taxon>Pseudomonadota</taxon>
        <taxon>Alphaproteobacteria</taxon>
        <taxon>Acetobacterales</taxon>
        <taxon>Acetobacteraceae</taxon>
        <taxon>Acetobacter</taxon>
    </lineage>
</organism>
<evidence type="ECO:0000259" key="3">
    <source>
        <dbReference type="Pfam" id="PF13592"/>
    </source>
</evidence>
<protein>
    <submittedName>
        <fullName evidence="4">IS630 family transposase</fullName>
    </submittedName>
</protein>
<dbReference type="NCBIfam" id="NF033545">
    <property type="entry name" value="transpos_IS630"/>
    <property type="match status" value="1"/>
</dbReference>
<evidence type="ECO:0000259" key="2">
    <source>
        <dbReference type="Pfam" id="PF13518"/>
    </source>
</evidence>
<gene>
    <name evidence="4" type="ORF">LWC05_14250</name>
</gene>
<feature type="domain" description="Insertion element IS150 protein InsJ-like helix-turn-helix" evidence="2">
    <location>
        <begin position="31"/>
        <end position="79"/>
    </location>
</feature>
<dbReference type="InterPro" id="IPR055247">
    <property type="entry name" value="InsJ-like_HTH"/>
</dbReference>
<dbReference type="EMBL" id="JAJSOJ010000058">
    <property type="protein sequence ID" value="MCE0745037.1"/>
    <property type="molecule type" value="Genomic_DNA"/>
</dbReference>
<dbReference type="Pfam" id="PF13358">
    <property type="entry name" value="DDE_3"/>
    <property type="match status" value="1"/>
</dbReference>
<keyword evidence="5" id="KW-1185">Reference proteome</keyword>
<dbReference type="InterPro" id="IPR036397">
    <property type="entry name" value="RNaseH_sf"/>
</dbReference>
<feature type="domain" description="Winged helix-turn helix" evidence="3">
    <location>
        <begin position="108"/>
        <end position="165"/>
    </location>
</feature>
<dbReference type="InterPro" id="IPR038717">
    <property type="entry name" value="Tc1-like_DDE_dom"/>
</dbReference>
<sequence length="356" mass="39999">MGGAIALRTDYTAETLRRLASRARDANVARRLLSLAAVQDGTSRGEAARIGGMDRQTLRDWVHRFNIAGPDGLRDQWRNGSVCRLNAAQLAELSALVTAGPDLTRDGVVRWRRVDLQRVIEERFGVSYHERHISALLKRLGFSHVSARPRHPGQDPSVMDAFKKNFPTILSAHTGHLPRARRIELWWQDEARIGQKNGLVRQWARRGTRPRQPADQRYENAWLFGAICPALGKAAGLVLPFTGTASMQLHIDEIARCVARGAHAVVLLDRAGWHTTPKLRLPRNISLIFLPSRAPELNPVENIWQFLRANWLSNTVFSGIEHIIDAACAAWNNLTALPETIRSIGIRKWAHIGQRR</sequence>
<dbReference type="Pfam" id="PF13518">
    <property type="entry name" value="HTH_28"/>
    <property type="match status" value="1"/>
</dbReference>
<evidence type="ECO:0000313" key="4">
    <source>
        <dbReference type="EMBL" id="MCE0745037.1"/>
    </source>
</evidence>